<accession>A0A365PTX1</accession>
<dbReference type="EMBL" id="QNTV01000008">
    <property type="protein sequence ID" value="RBA57517.1"/>
    <property type="molecule type" value="Genomic_DNA"/>
</dbReference>
<keyword evidence="1" id="KW-0175">Coiled coil</keyword>
<evidence type="ECO:0000313" key="6">
    <source>
        <dbReference type="Proteomes" id="UP000252554"/>
    </source>
</evidence>
<dbReference type="AlphaFoldDB" id="A0A365PTX1"/>
<organism evidence="5 6">
    <name type="scientific">Stutzerimonas zhaodongensis</name>
    <dbReference type="NCBI Taxonomy" id="1176257"/>
    <lineage>
        <taxon>Bacteria</taxon>
        <taxon>Pseudomonadati</taxon>
        <taxon>Pseudomonadota</taxon>
        <taxon>Gammaproteobacteria</taxon>
        <taxon>Pseudomonadales</taxon>
        <taxon>Pseudomonadaceae</taxon>
        <taxon>Stutzerimonas</taxon>
    </lineage>
</organism>
<feature type="domain" description="LysM" evidence="3">
    <location>
        <begin position="173"/>
        <end position="229"/>
    </location>
</feature>
<keyword evidence="7" id="KW-1185">Reference proteome</keyword>
<dbReference type="CDD" id="cd00118">
    <property type="entry name" value="LysM"/>
    <property type="match status" value="1"/>
</dbReference>
<dbReference type="Gene3D" id="1.20.58.2200">
    <property type="match status" value="1"/>
</dbReference>
<dbReference type="Gene3D" id="3.10.350.10">
    <property type="entry name" value="LysM domain"/>
    <property type="match status" value="1"/>
</dbReference>
<dbReference type="InterPro" id="IPR036779">
    <property type="entry name" value="LysM_dom_sf"/>
</dbReference>
<evidence type="ECO:0000313" key="4">
    <source>
        <dbReference type="EMBL" id="QWV16283.1"/>
    </source>
</evidence>
<dbReference type="InterPro" id="IPR057840">
    <property type="entry name" value="FimV_N"/>
</dbReference>
<dbReference type="PROSITE" id="PS51782">
    <property type="entry name" value="LYSM"/>
    <property type="match status" value="1"/>
</dbReference>
<dbReference type="RefSeq" id="WP_128120623.1">
    <property type="nucleotide sequence ID" value="NZ_CP076683.1"/>
</dbReference>
<dbReference type="Pfam" id="PF25800">
    <property type="entry name" value="FimV_N"/>
    <property type="match status" value="1"/>
</dbReference>
<dbReference type="EMBL" id="CP076683">
    <property type="protein sequence ID" value="QWV16283.1"/>
    <property type="molecule type" value="Genomic_DNA"/>
</dbReference>
<evidence type="ECO:0000313" key="5">
    <source>
        <dbReference type="EMBL" id="RBA57517.1"/>
    </source>
</evidence>
<reference evidence="5 6" key="1">
    <citation type="submission" date="2018-06" db="EMBL/GenBank/DDBJ databases">
        <title>Whole genome sequencing of four bacterial strains from South Shetland trench revealing bio-synthetic gene clusters.</title>
        <authorList>
            <person name="Abdel-Mageed W.M."/>
            <person name="Lehri B."/>
            <person name="Jarmusch S.A."/>
            <person name="Miranda K."/>
            <person name="Goodfellow M."/>
            <person name="Jaspars M."/>
            <person name="Karlyshev A.V."/>
        </authorList>
    </citation>
    <scope>NUCLEOTIDE SEQUENCE [LARGE SCALE GENOMIC DNA]</scope>
    <source>
        <strain evidence="5 6">SST2</strain>
    </source>
</reference>
<dbReference type="Proteomes" id="UP000252554">
    <property type="component" value="Unassembled WGS sequence"/>
</dbReference>
<evidence type="ECO:0000313" key="7">
    <source>
        <dbReference type="Proteomes" id="UP000683436"/>
    </source>
</evidence>
<evidence type="ECO:0000256" key="2">
    <source>
        <dbReference type="SAM" id="MobiDB-lite"/>
    </source>
</evidence>
<proteinExistence type="predicted"/>
<evidence type="ECO:0000259" key="3">
    <source>
        <dbReference type="PROSITE" id="PS51782"/>
    </source>
</evidence>
<dbReference type="Proteomes" id="UP000683436">
    <property type="component" value="Chromosome"/>
</dbReference>
<reference evidence="4 7" key="2">
    <citation type="submission" date="2021-06" db="EMBL/GenBank/DDBJ databases">
        <title>Microbial metabolic specificity influences pelagic lipid remineralization.</title>
        <authorList>
            <person name="Behrendt L."/>
            <person name="Hunter J.E."/>
            <person name="Alcolombri U."/>
            <person name="Smriga S."/>
            <person name="Mincer T."/>
            <person name="Lowenstein D.P."/>
            <person name="Peaudecerf F.J."/>
            <person name="Fernandez V.I."/>
            <person name="Fredricks H."/>
            <person name="Almblad H."/>
            <person name="Harrison J.J."/>
            <person name="Stocker R."/>
            <person name="Van Mooy B.A.S."/>
        </authorList>
    </citation>
    <scope>NUCLEOTIDE SEQUENCE [LARGE SCALE GENOMIC DNA]</scope>
    <source>
        <strain evidence="4 7">A252</strain>
    </source>
</reference>
<dbReference type="InterPro" id="IPR020011">
    <property type="entry name" value="FimV_C"/>
</dbReference>
<dbReference type="InterPro" id="IPR038440">
    <property type="entry name" value="FimV_C_sf"/>
</dbReference>
<dbReference type="InterPro" id="IPR018392">
    <property type="entry name" value="LysM"/>
</dbReference>
<dbReference type="NCBIfam" id="TIGR03504">
    <property type="entry name" value="FimV_Cterm"/>
    <property type="match status" value="1"/>
</dbReference>
<gene>
    <name evidence="5" type="ORF">DQ403_12870</name>
    <name evidence="4" type="ORF">KQ248_17520</name>
</gene>
<evidence type="ECO:0000256" key="1">
    <source>
        <dbReference type="SAM" id="Coils"/>
    </source>
</evidence>
<dbReference type="SMART" id="SM00257">
    <property type="entry name" value="LysM"/>
    <property type="match status" value="1"/>
</dbReference>
<sequence length="657" mass="70338">MALGRRVLFTVASGSLIYSGMVSALGMGDITLNSALNQPLSAEIDLLDVGDLGVDDIRVVLASNADFARVGVERLAFLQDLRFTPVIDGNRSRIRVATNKPVREPYLNFLVEITRAKSRMLREYTVLLDPMPSSSEVSSSFVVSNPQADARPARVEPARFVPPAELPQASQGKRHRVASGESLWAIADAYAGRTRASQAQFMRDIQALNPDAFADGNAARLKAGAELLLPDAAIQAAAEFVEPASPAPMAETTTQGQLTADGKPTSPAPADPTLVDDQVAMLRRQLFEELAASREENQQLKQMLIDMRLQLEAVTAQLVEQGRPQAVASPAVEQSAPAIMPEGQPIVLPPAEASPAEAVSSFRWQDWTLPGGGVLISMLLGGLWFSRRKKSEPKYPDAVPVAVAAPQPTRVPPVAVVAAPEMPRQPAHASVSETDVLEAANIYITYGRRDEAIDVLSRGIERAPTQLDIRLRHLGLLAEVGNVASYCVAADAYLQAGGERAQLDQLLALHPALASAVSIAKPAASEPFLDPDITFVLDESLAADFPDSGSEPVPQTSAVEAGQAYPAQPLIDGFDEALTLGELTSLLGNAEPVESKPTAEELRQLEPNPEHLVRLNQAVAYIKQGDMENACIILETLATEGDEAQRQQVNELLAMIA</sequence>
<feature type="coiled-coil region" evidence="1">
    <location>
        <begin position="283"/>
        <end position="317"/>
    </location>
</feature>
<name>A0A365PTX1_9GAMM</name>
<protein>
    <submittedName>
        <fullName evidence="5">Peptidoglycan-binding protein LysM</fullName>
    </submittedName>
</protein>
<feature type="region of interest" description="Disordered" evidence="2">
    <location>
        <begin position="244"/>
        <end position="273"/>
    </location>
</feature>